<dbReference type="Gene3D" id="1.10.10.60">
    <property type="entry name" value="Homeodomain-like"/>
    <property type="match status" value="1"/>
</dbReference>
<name>A0A517YUE1_9BACT</name>
<keyword evidence="1 2" id="KW-0238">DNA-binding</keyword>
<dbReference type="PROSITE" id="PS50977">
    <property type="entry name" value="HTH_TETR_2"/>
    <property type="match status" value="1"/>
</dbReference>
<accession>A0A517YUE1</accession>
<dbReference type="AlphaFoldDB" id="A0A517YUE1"/>
<dbReference type="OrthoDB" id="13453at2"/>
<proteinExistence type="predicted"/>
<evidence type="ECO:0000256" key="3">
    <source>
        <dbReference type="SAM" id="MobiDB-lite"/>
    </source>
</evidence>
<dbReference type="EMBL" id="CP036425">
    <property type="protein sequence ID" value="QDU33863.1"/>
    <property type="molecule type" value="Genomic_DNA"/>
</dbReference>
<dbReference type="Proteomes" id="UP000317369">
    <property type="component" value="Chromosome"/>
</dbReference>
<evidence type="ECO:0000313" key="5">
    <source>
        <dbReference type="EMBL" id="QDU33863.1"/>
    </source>
</evidence>
<protein>
    <submittedName>
        <fullName evidence="5">HTH-type transcriptional repressor KstR</fullName>
    </submittedName>
</protein>
<evidence type="ECO:0000256" key="1">
    <source>
        <dbReference type="ARBA" id="ARBA00023125"/>
    </source>
</evidence>
<reference evidence="5 6" key="1">
    <citation type="submission" date="2019-02" db="EMBL/GenBank/DDBJ databases">
        <title>Deep-cultivation of Planctomycetes and their phenomic and genomic characterization uncovers novel biology.</title>
        <authorList>
            <person name="Wiegand S."/>
            <person name="Jogler M."/>
            <person name="Boedeker C."/>
            <person name="Pinto D."/>
            <person name="Vollmers J."/>
            <person name="Rivas-Marin E."/>
            <person name="Kohn T."/>
            <person name="Peeters S.H."/>
            <person name="Heuer A."/>
            <person name="Rast P."/>
            <person name="Oberbeckmann S."/>
            <person name="Bunk B."/>
            <person name="Jeske O."/>
            <person name="Meyerdierks A."/>
            <person name="Storesund J.E."/>
            <person name="Kallscheuer N."/>
            <person name="Luecker S."/>
            <person name="Lage O.M."/>
            <person name="Pohl T."/>
            <person name="Merkel B.J."/>
            <person name="Hornburger P."/>
            <person name="Mueller R.-W."/>
            <person name="Bruemmer F."/>
            <person name="Labrenz M."/>
            <person name="Spormann A.M."/>
            <person name="Op den Camp H."/>
            <person name="Overmann J."/>
            <person name="Amann R."/>
            <person name="Jetten M.S.M."/>
            <person name="Mascher T."/>
            <person name="Medema M.H."/>
            <person name="Devos D.P."/>
            <person name="Kaster A.-K."/>
            <person name="Ovreas L."/>
            <person name="Rohde M."/>
            <person name="Galperin M.Y."/>
            <person name="Jogler C."/>
        </authorList>
    </citation>
    <scope>NUCLEOTIDE SEQUENCE [LARGE SCALE GENOMIC DNA]</scope>
    <source>
        <strain evidence="5 6">KS4</strain>
    </source>
</reference>
<organism evidence="5 6">
    <name type="scientific">Poriferisphaera corsica</name>
    <dbReference type="NCBI Taxonomy" id="2528020"/>
    <lineage>
        <taxon>Bacteria</taxon>
        <taxon>Pseudomonadati</taxon>
        <taxon>Planctomycetota</taxon>
        <taxon>Phycisphaerae</taxon>
        <taxon>Phycisphaerales</taxon>
        <taxon>Phycisphaeraceae</taxon>
        <taxon>Poriferisphaera</taxon>
    </lineage>
</organism>
<dbReference type="InterPro" id="IPR009057">
    <property type="entry name" value="Homeodomain-like_sf"/>
</dbReference>
<feature type="domain" description="HTH tetR-type" evidence="4">
    <location>
        <begin position="41"/>
        <end position="101"/>
    </location>
</feature>
<dbReference type="InterPro" id="IPR001647">
    <property type="entry name" value="HTH_TetR"/>
</dbReference>
<evidence type="ECO:0000313" key="6">
    <source>
        <dbReference type="Proteomes" id="UP000317369"/>
    </source>
</evidence>
<feature type="region of interest" description="Disordered" evidence="3">
    <location>
        <begin position="206"/>
        <end position="261"/>
    </location>
</feature>
<dbReference type="InterPro" id="IPR050109">
    <property type="entry name" value="HTH-type_TetR-like_transc_reg"/>
</dbReference>
<dbReference type="GO" id="GO:0003677">
    <property type="term" value="F:DNA binding"/>
    <property type="evidence" value="ECO:0007669"/>
    <property type="project" value="UniProtKB-UniRule"/>
</dbReference>
<feature type="DNA-binding region" description="H-T-H motif" evidence="2">
    <location>
        <begin position="64"/>
        <end position="83"/>
    </location>
</feature>
<dbReference type="PANTHER" id="PTHR30055">
    <property type="entry name" value="HTH-TYPE TRANSCRIPTIONAL REGULATOR RUTR"/>
    <property type="match status" value="1"/>
</dbReference>
<sequence>MTQMADGIASMNDGFEVTSRLPLDYVNQNSGRVQQTKVPANLSREQILDATLSCLLESGYDGTTIRKIAKRLDCAVGSIYRYFKDKRELLDAVLQRRFEPVLDQLEGHHTVRPSVGMYVKIALEDLSLYQLMFWIAMDARRDRAEAVADTGRMGVPRVLDEIIEAWGGRFTQEDLVEGFWAGLHGHIMVSGSVDDVLAKMSFPSEKHVASSPMPPAPRLTPVIVQSSPPPPRMNRGSEKSGAPEPRFVDARERDEEDVTLL</sequence>
<dbReference type="Gene3D" id="1.10.357.10">
    <property type="entry name" value="Tetracycline Repressor, domain 2"/>
    <property type="match status" value="1"/>
</dbReference>
<dbReference type="Pfam" id="PF00440">
    <property type="entry name" value="TetR_N"/>
    <property type="match status" value="1"/>
</dbReference>
<dbReference type="SUPFAM" id="SSF46689">
    <property type="entry name" value="Homeodomain-like"/>
    <property type="match status" value="1"/>
</dbReference>
<gene>
    <name evidence="5" type="primary">kstR</name>
    <name evidence="5" type="ORF">KS4_19220</name>
</gene>
<dbReference type="RefSeq" id="WP_145077253.1">
    <property type="nucleotide sequence ID" value="NZ_CP036425.1"/>
</dbReference>
<evidence type="ECO:0000259" key="4">
    <source>
        <dbReference type="PROSITE" id="PS50977"/>
    </source>
</evidence>
<dbReference type="PRINTS" id="PR00455">
    <property type="entry name" value="HTHTETR"/>
</dbReference>
<evidence type="ECO:0000256" key="2">
    <source>
        <dbReference type="PROSITE-ProRule" id="PRU00335"/>
    </source>
</evidence>
<dbReference type="KEGG" id="pcor:KS4_19220"/>
<keyword evidence="6" id="KW-1185">Reference proteome</keyword>